<dbReference type="InterPro" id="IPR025667">
    <property type="entry name" value="SprB_repeat"/>
</dbReference>
<name>A0A2P8GKU6_9BACT</name>
<reference evidence="2 3" key="1">
    <citation type="submission" date="2018-03" db="EMBL/GenBank/DDBJ databases">
        <title>Genomic Encyclopedia of Archaeal and Bacterial Type Strains, Phase II (KMG-II): from individual species to whole genera.</title>
        <authorList>
            <person name="Goeker M."/>
        </authorList>
    </citation>
    <scope>NUCLEOTIDE SEQUENCE [LARGE SCALE GENOMIC DNA]</scope>
    <source>
        <strain evidence="2 3">DSM 18107</strain>
    </source>
</reference>
<dbReference type="Gene3D" id="2.60.40.740">
    <property type="match status" value="2"/>
</dbReference>
<dbReference type="InterPro" id="IPR026341">
    <property type="entry name" value="T9SS_type_B"/>
</dbReference>
<evidence type="ECO:0000313" key="3">
    <source>
        <dbReference type="Proteomes" id="UP000240978"/>
    </source>
</evidence>
<dbReference type="NCBIfam" id="TIGR04131">
    <property type="entry name" value="Bac_Flav_CTERM"/>
    <property type="match status" value="1"/>
</dbReference>
<organism evidence="2 3">
    <name type="scientific">Chitinophaga ginsengisoli</name>
    <dbReference type="NCBI Taxonomy" id="363837"/>
    <lineage>
        <taxon>Bacteria</taxon>
        <taxon>Pseudomonadati</taxon>
        <taxon>Bacteroidota</taxon>
        <taxon>Chitinophagia</taxon>
        <taxon>Chitinophagales</taxon>
        <taxon>Chitinophagaceae</taxon>
        <taxon>Chitinophaga</taxon>
    </lineage>
</organism>
<dbReference type="EMBL" id="PYGK01000002">
    <property type="protein sequence ID" value="PSL34586.1"/>
    <property type="molecule type" value="Genomic_DNA"/>
</dbReference>
<feature type="chain" id="PRO_5015116881" evidence="1">
    <location>
        <begin position="25"/>
        <end position="1038"/>
    </location>
</feature>
<dbReference type="OrthoDB" id="603322at2"/>
<proteinExistence type="predicted"/>
<protein>
    <submittedName>
        <fullName evidence="2">Gliding motility-associated-like protein</fullName>
    </submittedName>
</protein>
<keyword evidence="3" id="KW-1185">Reference proteome</keyword>
<dbReference type="Pfam" id="PF13573">
    <property type="entry name" value="SprB"/>
    <property type="match status" value="3"/>
</dbReference>
<evidence type="ECO:0000256" key="1">
    <source>
        <dbReference type="SAM" id="SignalP"/>
    </source>
</evidence>
<sequence>MRAFLLSGSINILIISLLSIPVLAQQASFTAPDTVCVNEQVNLTNTSTGGSSYYWNFCAGNLFQDPQGVNLGNPGNVFNIPTFLDMAQEGNDYYVFVTNNSQSIVRMYFGNSLLNTPVVTNLGNVGGNLPPQTEGLQIIQDADGWHIIVVGGGLVSSPGIAKLDFGSSLNNTPTCTNWGNIGTLAFPVDLYMFQDGGTWHGLTINADNSTVTRFDFGSSFNSPPAGTNLGNLGNLDFPTGIYTVNYNGNWYVFITNGNNNTITRLDFGNSLLNTPVATNMGNPSGLLNAPRDIYIVNDCGGVFGLVANGGSNDILKLEFEGGSITGNITATSYGNVGNLSYPHSLSTVFRIKDDLYTFVASAPSNSVSRLKFSTCNNSTVPSSTLINPPSFAYNQPGIYTVNMIMDEGLPSQQTTCRNIVVVAPRTVDLGPDVTSCNGAPVLLNAGTGFSSYKWSDNSTGSTLMVNASGTYSVIVTNGGSCTTTDNVVVNISPVLDATFNTTMIDCRNSTGSIVVNPSGGTAPFTYALNGISKGSQNSFTQLIAGTYTIDIKDNLGCTISKQVTITAAPPPVVDLGLDVTTCNGTPVLLDAGTGFSSYQWSDNSTGSSLVVTTSGTYSVVVTDANGCTATDDVVVNISPLLDATFDIRLIDCRNATGSIVVNPSGGTAPFTYVLNGTDRGTQNNFTQLLAGTYNIDIKDNLGCTITRQATISIDRTNMIDFSVAIQSPSCDGVADGTISMTVISGQPPFEFAIDNQPYQTATTFNNLDAGTYKVYGRNGYCQDSTTVTLTAPTAINLAITPIDEICTRGNGELTISANGGAVPYNYEVNGVPTSSTHLTGLSAGNYGVKVTDANGCVASSNAEVNDIDIPAVTITNSDTTIRLGDYVQLHAINAPDYAWTPVEGLSCVDCASPVVQPMQRTTYIVTTVTGLNCIKEDRVTVYVDTRRFLYVPTAFTPNKDGVNDVFRVKGGGVAIFKMSVYNRWGELIFTSTDFNKGWNGTFGNELLPNGAYVYMIEYAYYGSEKKIYLQRGSVMLIR</sequence>
<keyword evidence="1" id="KW-0732">Signal</keyword>
<feature type="signal peptide" evidence="1">
    <location>
        <begin position="1"/>
        <end position="24"/>
    </location>
</feature>
<comment type="caution">
    <text evidence="2">The sequence shown here is derived from an EMBL/GenBank/DDBJ whole genome shotgun (WGS) entry which is preliminary data.</text>
</comment>
<dbReference type="Pfam" id="PF13585">
    <property type="entry name" value="CHU_C"/>
    <property type="match status" value="1"/>
</dbReference>
<dbReference type="AlphaFoldDB" id="A0A2P8GKU6"/>
<dbReference type="RefSeq" id="WP_106600870.1">
    <property type="nucleotide sequence ID" value="NZ_PYGK01000002.1"/>
</dbReference>
<gene>
    <name evidence="2" type="ORF">CLV42_102159</name>
</gene>
<accession>A0A2P8GKU6</accession>
<dbReference type="Proteomes" id="UP000240978">
    <property type="component" value="Unassembled WGS sequence"/>
</dbReference>
<evidence type="ECO:0000313" key="2">
    <source>
        <dbReference type="EMBL" id="PSL34586.1"/>
    </source>
</evidence>